<dbReference type="EMBL" id="CAJVQC010058589">
    <property type="protein sequence ID" value="CAG8798841.1"/>
    <property type="molecule type" value="Genomic_DNA"/>
</dbReference>
<organism evidence="1 2">
    <name type="scientific">Racocetra persica</name>
    <dbReference type="NCBI Taxonomy" id="160502"/>
    <lineage>
        <taxon>Eukaryota</taxon>
        <taxon>Fungi</taxon>
        <taxon>Fungi incertae sedis</taxon>
        <taxon>Mucoromycota</taxon>
        <taxon>Glomeromycotina</taxon>
        <taxon>Glomeromycetes</taxon>
        <taxon>Diversisporales</taxon>
        <taxon>Gigasporaceae</taxon>
        <taxon>Racocetra</taxon>
    </lineage>
</organism>
<feature type="non-terminal residue" evidence="1">
    <location>
        <position position="1"/>
    </location>
</feature>
<proteinExistence type="predicted"/>
<dbReference type="Proteomes" id="UP000789920">
    <property type="component" value="Unassembled WGS sequence"/>
</dbReference>
<accession>A0ACA9RLC9</accession>
<gene>
    <name evidence="1" type="ORF">RPERSI_LOCUS20594</name>
</gene>
<evidence type="ECO:0000313" key="2">
    <source>
        <dbReference type="Proteomes" id="UP000789920"/>
    </source>
</evidence>
<comment type="caution">
    <text evidence="1">The sequence shown here is derived from an EMBL/GenBank/DDBJ whole genome shotgun (WGS) entry which is preliminary data.</text>
</comment>
<reference evidence="1" key="1">
    <citation type="submission" date="2021-06" db="EMBL/GenBank/DDBJ databases">
        <authorList>
            <person name="Kallberg Y."/>
            <person name="Tangrot J."/>
            <person name="Rosling A."/>
        </authorList>
    </citation>
    <scope>NUCLEOTIDE SEQUENCE</scope>
    <source>
        <strain evidence="1">MA461A</strain>
    </source>
</reference>
<name>A0ACA9RLC9_9GLOM</name>
<keyword evidence="2" id="KW-1185">Reference proteome</keyword>
<feature type="non-terminal residue" evidence="1">
    <location>
        <position position="83"/>
    </location>
</feature>
<protein>
    <submittedName>
        <fullName evidence="1">30422_t:CDS:1</fullName>
    </submittedName>
</protein>
<evidence type="ECO:0000313" key="1">
    <source>
        <dbReference type="EMBL" id="CAG8798841.1"/>
    </source>
</evidence>
<sequence>DNRPILQQTIFDSQQAQQLTRDDSDRKQINNNDTEMFTSEVLPLGLKEFSELDNLSLIQLSVSLKLQDFNLILLQVIKDTIIK</sequence>